<evidence type="ECO:0000259" key="1">
    <source>
        <dbReference type="PROSITE" id="PS50075"/>
    </source>
</evidence>
<protein>
    <submittedName>
        <fullName evidence="2">Acyl carrier protein</fullName>
    </submittedName>
</protein>
<dbReference type="AlphaFoldDB" id="A0A9D1NK56"/>
<evidence type="ECO:0000313" key="2">
    <source>
        <dbReference type="EMBL" id="HIV04114.1"/>
    </source>
</evidence>
<dbReference type="PROSITE" id="PS50075">
    <property type="entry name" value="CARRIER"/>
    <property type="match status" value="1"/>
</dbReference>
<reference evidence="2" key="2">
    <citation type="journal article" date="2021" name="PeerJ">
        <title>Extensive microbial diversity within the chicken gut microbiome revealed by metagenomics and culture.</title>
        <authorList>
            <person name="Gilroy R."/>
            <person name="Ravi A."/>
            <person name="Getino M."/>
            <person name="Pursley I."/>
            <person name="Horton D.L."/>
            <person name="Alikhan N.F."/>
            <person name="Baker D."/>
            <person name="Gharbi K."/>
            <person name="Hall N."/>
            <person name="Watson M."/>
            <person name="Adriaenssens E.M."/>
            <person name="Foster-Nyarko E."/>
            <person name="Jarju S."/>
            <person name="Secka A."/>
            <person name="Antonio M."/>
            <person name="Oren A."/>
            <person name="Chaudhuri R.R."/>
            <person name="La Ragione R."/>
            <person name="Hildebrand F."/>
            <person name="Pallen M.J."/>
        </authorList>
    </citation>
    <scope>NUCLEOTIDE SEQUENCE</scope>
    <source>
        <strain evidence="2">10669</strain>
    </source>
</reference>
<dbReference type="InterPro" id="IPR036736">
    <property type="entry name" value="ACP-like_sf"/>
</dbReference>
<dbReference type="Pfam" id="PF00550">
    <property type="entry name" value="PP-binding"/>
    <property type="match status" value="1"/>
</dbReference>
<evidence type="ECO:0000313" key="3">
    <source>
        <dbReference type="Proteomes" id="UP000886812"/>
    </source>
</evidence>
<dbReference type="SUPFAM" id="SSF47336">
    <property type="entry name" value="ACP-like"/>
    <property type="match status" value="1"/>
</dbReference>
<sequence length="76" mass="8690">MNIADFLEKFADDLGCGRDEISAETRFRELPGWTSLQALMTLSMIEEEFGVLLKSDDFKKSETLGELFQIICDRHS</sequence>
<comment type="caution">
    <text evidence="2">The sequence shown here is derived from an EMBL/GenBank/DDBJ whole genome shotgun (WGS) entry which is preliminary data.</text>
</comment>
<dbReference type="EMBL" id="DVOG01000078">
    <property type="protein sequence ID" value="HIV04114.1"/>
    <property type="molecule type" value="Genomic_DNA"/>
</dbReference>
<reference evidence="2" key="1">
    <citation type="submission" date="2020-10" db="EMBL/GenBank/DDBJ databases">
        <authorList>
            <person name="Gilroy R."/>
        </authorList>
    </citation>
    <scope>NUCLEOTIDE SEQUENCE</scope>
    <source>
        <strain evidence="2">10669</strain>
    </source>
</reference>
<dbReference type="InterPro" id="IPR009081">
    <property type="entry name" value="PP-bd_ACP"/>
</dbReference>
<dbReference type="Proteomes" id="UP000886812">
    <property type="component" value="Unassembled WGS sequence"/>
</dbReference>
<name>A0A9D1NK56_9BACT</name>
<organism evidence="2 3">
    <name type="scientific">Candidatus Spyradosoma merdigallinarum</name>
    <dbReference type="NCBI Taxonomy" id="2840950"/>
    <lineage>
        <taxon>Bacteria</taxon>
        <taxon>Pseudomonadati</taxon>
        <taxon>Verrucomicrobiota</taxon>
        <taxon>Opitutia</taxon>
        <taxon>Opitutia incertae sedis</taxon>
        <taxon>Candidatus Spyradosoma</taxon>
    </lineage>
</organism>
<dbReference type="Gene3D" id="1.10.1200.10">
    <property type="entry name" value="ACP-like"/>
    <property type="match status" value="1"/>
</dbReference>
<gene>
    <name evidence="2" type="ORF">IAC75_03050</name>
</gene>
<accession>A0A9D1NK56</accession>
<proteinExistence type="predicted"/>
<feature type="domain" description="Carrier" evidence="1">
    <location>
        <begin position="1"/>
        <end position="75"/>
    </location>
</feature>